<evidence type="ECO:0000256" key="6">
    <source>
        <dbReference type="ARBA" id="ARBA00022845"/>
    </source>
</evidence>
<dbReference type="Proteomes" id="UP000449547">
    <property type="component" value="Unassembled WGS sequence"/>
</dbReference>
<dbReference type="GeneID" id="54783690"/>
<dbReference type="AlphaFoldDB" id="A0A642UFZ5"/>
<dbReference type="Pfam" id="PF08938">
    <property type="entry name" value="HBS1_N"/>
    <property type="match status" value="1"/>
</dbReference>
<dbReference type="GO" id="GO:0006417">
    <property type="term" value="P:regulation of translation"/>
    <property type="evidence" value="ECO:0007669"/>
    <property type="project" value="UniProtKB-KW"/>
</dbReference>
<keyword evidence="15" id="KW-1185">Reference proteome</keyword>
<proteinExistence type="inferred from homology"/>
<evidence type="ECO:0000256" key="9">
    <source>
        <dbReference type="ARBA" id="ARBA00049117"/>
    </source>
</evidence>
<dbReference type="GO" id="GO:0003924">
    <property type="term" value="F:GTPase activity"/>
    <property type="evidence" value="ECO:0007669"/>
    <property type="project" value="InterPro"/>
</dbReference>
<evidence type="ECO:0000259" key="13">
    <source>
        <dbReference type="PROSITE" id="PS51722"/>
    </source>
</evidence>
<keyword evidence="6" id="KW-0810">Translation regulation</keyword>
<dbReference type="InterPro" id="IPR015033">
    <property type="entry name" value="HBS1-like_N"/>
</dbReference>
<evidence type="ECO:0000256" key="12">
    <source>
        <dbReference type="SAM" id="MobiDB-lite"/>
    </source>
</evidence>
<reference evidence="14 15" key="1">
    <citation type="submission" date="2019-07" db="EMBL/GenBank/DDBJ databases">
        <title>Genome assembly of two rare yeast pathogens: Diutina rugosa and Trichomonascus ciferrii.</title>
        <authorList>
            <person name="Mixao V."/>
            <person name="Saus E."/>
            <person name="Hansen A."/>
            <person name="Lass-Flor C."/>
            <person name="Gabaldon T."/>
        </authorList>
    </citation>
    <scope>NUCLEOTIDE SEQUENCE [LARGE SCALE GENOMIC DNA]</scope>
    <source>
        <strain evidence="14 15">CBS 613</strain>
    </source>
</reference>
<comment type="similarity">
    <text evidence="2">Belongs to the TRAFAC class translation factor GTPase superfamily. Classic translation factor GTPase family. EF-Tu/EF-1A subfamily.</text>
</comment>
<keyword evidence="8" id="KW-0342">GTP-binding</keyword>
<dbReference type="InterPro" id="IPR050100">
    <property type="entry name" value="TRAFAC_GTPase_members"/>
</dbReference>
<dbReference type="InterPro" id="IPR054696">
    <property type="entry name" value="GTP-eEF1A_C"/>
</dbReference>
<dbReference type="PRINTS" id="PR00315">
    <property type="entry name" value="ELONGATNFCT"/>
</dbReference>
<dbReference type="RefSeq" id="XP_034010441.1">
    <property type="nucleotide sequence ID" value="XM_034157977.1"/>
</dbReference>
<evidence type="ECO:0000256" key="5">
    <source>
        <dbReference type="ARBA" id="ARBA00022801"/>
    </source>
</evidence>
<dbReference type="CDD" id="cd01883">
    <property type="entry name" value="EF1_alpha"/>
    <property type="match status" value="1"/>
</dbReference>
<dbReference type="EMBL" id="SWFT01000149">
    <property type="protein sequence ID" value="KAA8898184.1"/>
    <property type="molecule type" value="Genomic_DNA"/>
</dbReference>
<dbReference type="InterPro" id="IPR000795">
    <property type="entry name" value="T_Tr_GTP-bd_dom"/>
</dbReference>
<dbReference type="PROSITE" id="PS51722">
    <property type="entry name" value="G_TR_2"/>
    <property type="match status" value="1"/>
</dbReference>
<dbReference type="VEuPathDB" id="FungiDB:DIURU_005039"/>
<dbReference type="SUPFAM" id="SSF50465">
    <property type="entry name" value="EF-Tu/eEF-1alpha/eIF2-gamma C-terminal domain"/>
    <property type="match status" value="1"/>
</dbReference>
<dbReference type="SUPFAM" id="SSF52540">
    <property type="entry name" value="P-loop containing nucleoside triphosphate hydrolases"/>
    <property type="match status" value="1"/>
</dbReference>
<keyword evidence="3" id="KW-0963">Cytoplasm</keyword>
<dbReference type="OMA" id="FETFSHN"/>
<dbReference type="GO" id="GO:0005737">
    <property type="term" value="C:cytoplasm"/>
    <property type="evidence" value="ECO:0007669"/>
    <property type="project" value="UniProtKB-SubCell"/>
</dbReference>
<organism evidence="14 15">
    <name type="scientific">Diutina rugosa</name>
    <name type="common">Yeast</name>
    <name type="synonym">Candida rugosa</name>
    <dbReference type="NCBI Taxonomy" id="5481"/>
    <lineage>
        <taxon>Eukaryota</taxon>
        <taxon>Fungi</taxon>
        <taxon>Dikarya</taxon>
        <taxon>Ascomycota</taxon>
        <taxon>Saccharomycotina</taxon>
        <taxon>Pichiomycetes</taxon>
        <taxon>Debaryomycetaceae</taxon>
        <taxon>Diutina</taxon>
    </lineage>
</organism>
<dbReference type="GO" id="GO:0005525">
    <property type="term" value="F:GTP binding"/>
    <property type="evidence" value="ECO:0007669"/>
    <property type="project" value="UniProtKB-KW"/>
</dbReference>
<evidence type="ECO:0000256" key="1">
    <source>
        <dbReference type="ARBA" id="ARBA00004496"/>
    </source>
</evidence>
<feature type="compositionally biased region" description="Polar residues" evidence="12">
    <location>
        <begin position="146"/>
        <end position="156"/>
    </location>
</feature>
<dbReference type="PANTHER" id="PTHR23115">
    <property type="entry name" value="TRANSLATION FACTOR"/>
    <property type="match status" value="1"/>
</dbReference>
<dbReference type="OrthoDB" id="342024at2759"/>
<dbReference type="InterPro" id="IPR009000">
    <property type="entry name" value="Transl_B-barrel_sf"/>
</dbReference>
<keyword evidence="4" id="KW-0547">Nucleotide-binding</keyword>
<dbReference type="Gene3D" id="3.40.50.300">
    <property type="entry name" value="P-loop containing nucleotide triphosphate hydrolases"/>
    <property type="match status" value="1"/>
</dbReference>
<dbReference type="Pfam" id="PF00009">
    <property type="entry name" value="GTP_EFTU"/>
    <property type="match status" value="1"/>
</dbReference>
<name>A0A642UFZ5_DIURU</name>
<feature type="region of interest" description="Disordered" evidence="12">
    <location>
        <begin position="1"/>
        <end position="22"/>
    </location>
</feature>
<evidence type="ECO:0000256" key="11">
    <source>
        <dbReference type="ARBA" id="ARBA00074866"/>
    </source>
</evidence>
<evidence type="ECO:0000256" key="7">
    <source>
        <dbReference type="ARBA" id="ARBA00022917"/>
    </source>
</evidence>
<evidence type="ECO:0000256" key="3">
    <source>
        <dbReference type="ARBA" id="ARBA00022490"/>
    </source>
</evidence>
<evidence type="ECO:0000313" key="15">
    <source>
        <dbReference type="Proteomes" id="UP000449547"/>
    </source>
</evidence>
<sequence length="738" mass="81532">MDYDDDYEDYSQDEGFDEDKLTNEEYEQLHEVLPKLRKQLATYNDEIPEYDLKEALYANYWDVDASLAELKTRFKKTASCENLFGQVSGKDMSKLAQLAKLRAQKTTATPIESQNENPSNMRASKLAALAQTRKKDGSTGADHLPSTKSLSKLQSLRQKRLSSKVADTNGADEVSSIDVDPSPPPTETITPEVAISVDVSVSSTLLSSHRHMSIGRTPEEPRAKRMRYSIITNHEIPAEKVKQVEQSFSKPSPDDVVIEAQEQAFKKVGDLSLNDKADKSLKSTKPFKKLDLAVEIAQSPDFAKPHRSFVVIGHVDAGKSTLMGRLLYDYGIVDARTVNKLVKDAEKAGKGSFALAWILDQSSEERTHGVTIDICATDLETPLIKFTAIDAPGHKDFVPQMIGGVSQAELALLVVDSITGEFEAGFALDGQTKEHAILAKNLGIERICVAVNKMDKENWSEVRFNSMREQLLEYLCSEDVGFQPNQVDFIPISGLTGVNVVNRGDVPELKWYEGPTLGQYLENTALSTDIKNATELLKQDFYLSIHDCQRDKGALRVSGKVSSGVIQAGETIVVLPEEERLQVQSLKVGNKQVDFAVSGQLVEMSFKASQLSNDNTDALRNGDLVTNQSSGAKSVQKVKVELHLFNLSKPLVVGQPFVLFRNNTHVPARITQIIEVKNAKKKKKMLHLSSLSDAVVEIEISEGKLPCTTYVDNKVLGRVVIRREGTTIGAGHIEELIE</sequence>
<evidence type="ECO:0000313" key="14">
    <source>
        <dbReference type="EMBL" id="KAA8898184.1"/>
    </source>
</evidence>
<dbReference type="Pfam" id="PF22594">
    <property type="entry name" value="GTP-eEF1A_C"/>
    <property type="match status" value="1"/>
</dbReference>
<comment type="subunit">
    <text evidence="10">Component of the Dom34-Hbs1 complex, also named Pelota-HBS1L complex, composed of dom34 and hbs1.</text>
</comment>
<comment type="subcellular location">
    <subcellularLocation>
        <location evidence="1">Cytoplasm</location>
    </subcellularLocation>
</comment>
<evidence type="ECO:0000256" key="8">
    <source>
        <dbReference type="ARBA" id="ARBA00023134"/>
    </source>
</evidence>
<comment type="catalytic activity">
    <reaction evidence="9">
        <text>GTP + H2O = GDP + phosphate + H(+)</text>
        <dbReference type="Rhea" id="RHEA:19669"/>
        <dbReference type="ChEBI" id="CHEBI:15377"/>
        <dbReference type="ChEBI" id="CHEBI:15378"/>
        <dbReference type="ChEBI" id="CHEBI:37565"/>
        <dbReference type="ChEBI" id="CHEBI:43474"/>
        <dbReference type="ChEBI" id="CHEBI:58189"/>
    </reaction>
    <physiologicalReaction direction="left-to-right" evidence="9">
        <dbReference type="Rhea" id="RHEA:19670"/>
    </physiologicalReaction>
</comment>
<dbReference type="GO" id="GO:0006412">
    <property type="term" value="P:translation"/>
    <property type="evidence" value="ECO:0007669"/>
    <property type="project" value="UniProtKB-KW"/>
</dbReference>
<keyword evidence="5" id="KW-0378">Hydrolase</keyword>
<protein>
    <recommendedName>
        <fullName evidence="11">Elongation factor 1 alpha-like protein</fullName>
    </recommendedName>
</protein>
<feature type="region of interest" description="Disordered" evidence="12">
    <location>
        <begin position="129"/>
        <end position="189"/>
    </location>
</feature>
<dbReference type="SUPFAM" id="SSF50447">
    <property type="entry name" value="Translation proteins"/>
    <property type="match status" value="1"/>
</dbReference>
<keyword evidence="7" id="KW-0648">Protein biosynthesis</keyword>
<accession>A0A642UFZ5</accession>
<evidence type="ECO:0000256" key="10">
    <source>
        <dbReference type="ARBA" id="ARBA00063537"/>
    </source>
</evidence>
<dbReference type="InterPro" id="IPR009001">
    <property type="entry name" value="Transl_elong_EF1A/Init_IF2_C"/>
</dbReference>
<feature type="domain" description="Tr-type G" evidence="13">
    <location>
        <begin position="304"/>
        <end position="529"/>
    </location>
</feature>
<dbReference type="Gene3D" id="2.40.30.10">
    <property type="entry name" value="Translation factors"/>
    <property type="match status" value="2"/>
</dbReference>
<dbReference type="FunFam" id="3.40.50.300:FF:000204">
    <property type="entry name" value="Translation elongation factor Tu"/>
    <property type="match status" value="1"/>
</dbReference>
<feature type="compositionally biased region" description="Acidic residues" evidence="12">
    <location>
        <begin position="1"/>
        <end position="17"/>
    </location>
</feature>
<dbReference type="InterPro" id="IPR027417">
    <property type="entry name" value="P-loop_NTPase"/>
</dbReference>
<comment type="caution">
    <text evidence="14">The sequence shown here is derived from an EMBL/GenBank/DDBJ whole genome shotgun (WGS) entry which is preliminary data.</text>
</comment>
<evidence type="ECO:0000256" key="4">
    <source>
        <dbReference type="ARBA" id="ARBA00022741"/>
    </source>
</evidence>
<gene>
    <name evidence="14" type="ORF">DIURU_005039</name>
</gene>
<dbReference type="GO" id="GO:1990533">
    <property type="term" value="C:Dom34-Hbs1 complex"/>
    <property type="evidence" value="ECO:0007669"/>
    <property type="project" value="UniProtKB-ARBA"/>
</dbReference>
<evidence type="ECO:0000256" key="2">
    <source>
        <dbReference type="ARBA" id="ARBA00007249"/>
    </source>
</evidence>